<dbReference type="EMBL" id="JBHMAU010000018">
    <property type="protein sequence ID" value="MFB9775122.1"/>
    <property type="molecule type" value="Genomic_DNA"/>
</dbReference>
<dbReference type="PRINTS" id="PR00411">
    <property type="entry name" value="PNDRDTASEI"/>
</dbReference>
<dbReference type="PROSITE" id="PS00076">
    <property type="entry name" value="PYRIDINE_REDOX_1"/>
    <property type="match status" value="1"/>
</dbReference>
<dbReference type="Gene3D" id="3.50.50.60">
    <property type="entry name" value="FAD/NAD(P)-binding domain"/>
    <property type="match status" value="2"/>
</dbReference>
<evidence type="ECO:0000256" key="4">
    <source>
        <dbReference type="ARBA" id="ARBA00022827"/>
    </source>
</evidence>
<dbReference type="GO" id="GO:0050627">
    <property type="term" value="F:mycothione reductase [NAD(P)H] activity"/>
    <property type="evidence" value="ECO:0007669"/>
    <property type="project" value="UniProtKB-EC"/>
</dbReference>
<comment type="caution">
    <text evidence="13">The sequence shown here is derived from an EMBL/GenBank/DDBJ whole genome shotgun (WGS) entry which is preliminary data.</text>
</comment>
<keyword evidence="6" id="KW-0520">NAD</keyword>
<dbReference type="EC" id="1.8.1.15" evidence="13"/>
<dbReference type="PANTHER" id="PTHR22912">
    <property type="entry name" value="DISULFIDE OXIDOREDUCTASE"/>
    <property type="match status" value="1"/>
</dbReference>
<dbReference type="Pfam" id="PF07992">
    <property type="entry name" value="Pyr_redox_2"/>
    <property type="match status" value="1"/>
</dbReference>
<name>A0ABV5WY51_9MICO</name>
<evidence type="ECO:0000256" key="1">
    <source>
        <dbReference type="ARBA" id="ARBA00001974"/>
    </source>
</evidence>
<evidence type="ECO:0000256" key="2">
    <source>
        <dbReference type="ARBA" id="ARBA00007532"/>
    </source>
</evidence>
<dbReference type="Pfam" id="PF02852">
    <property type="entry name" value="Pyr_redox_dim"/>
    <property type="match status" value="1"/>
</dbReference>
<keyword evidence="10" id="KW-0812">Transmembrane</keyword>
<dbReference type="PIRSF" id="PIRSF000350">
    <property type="entry name" value="Mercury_reductase_MerA"/>
    <property type="match status" value="1"/>
</dbReference>
<accession>A0ABV5WY51</accession>
<organism evidence="13 14">
    <name type="scientific">Brevibacterium otitidis</name>
    <dbReference type="NCBI Taxonomy" id="53364"/>
    <lineage>
        <taxon>Bacteria</taxon>
        <taxon>Bacillati</taxon>
        <taxon>Actinomycetota</taxon>
        <taxon>Actinomycetes</taxon>
        <taxon>Micrococcales</taxon>
        <taxon>Brevibacteriaceae</taxon>
        <taxon>Brevibacterium</taxon>
    </lineage>
</organism>
<dbReference type="SUPFAM" id="SSF51905">
    <property type="entry name" value="FAD/NAD(P)-binding domain"/>
    <property type="match status" value="1"/>
</dbReference>
<protein>
    <submittedName>
        <fullName evidence="13">Mycothione reductase</fullName>
        <ecNumber evidence="13">1.8.1.15</ecNumber>
    </submittedName>
</protein>
<dbReference type="InterPro" id="IPR023753">
    <property type="entry name" value="FAD/NAD-binding_dom"/>
</dbReference>
<dbReference type="Proteomes" id="UP001589707">
    <property type="component" value="Unassembled WGS sequence"/>
</dbReference>
<evidence type="ECO:0000256" key="10">
    <source>
        <dbReference type="SAM" id="Phobius"/>
    </source>
</evidence>
<dbReference type="NCBIfam" id="NF005884">
    <property type="entry name" value="PRK07846.1"/>
    <property type="match status" value="1"/>
</dbReference>
<evidence type="ECO:0000256" key="7">
    <source>
        <dbReference type="ARBA" id="ARBA00023157"/>
    </source>
</evidence>
<keyword evidence="10" id="KW-1133">Transmembrane helix</keyword>
<evidence type="ECO:0000256" key="9">
    <source>
        <dbReference type="RuleBase" id="RU003691"/>
    </source>
</evidence>
<keyword evidence="14" id="KW-1185">Reference proteome</keyword>
<evidence type="ECO:0000256" key="3">
    <source>
        <dbReference type="ARBA" id="ARBA00022630"/>
    </source>
</evidence>
<evidence type="ECO:0000313" key="14">
    <source>
        <dbReference type="Proteomes" id="UP001589707"/>
    </source>
</evidence>
<proteinExistence type="inferred from homology"/>
<gene>
    <name evidence="13" type="ORF">ACFFN1_01625</name>
</gene>
<dbReference type="SUPFAM" id="SSF55424">
    <property type="entry name" value="FAD/NAD-linked reductases, dimerisation (C-terminal) domain"/>
    <property type="match status" value="1"/>
</dbReference>
<keyword evidence="3 9" id="KW-0285">Flavoprotein</keyword>
<keyword evidence="8 9" id="KW-0676">Redox-active center</keyword>
<reference evidence="13 14" key="1">
    <citation type="submission" date="2024-09" db="EMBL/GenBank/DDBJ databases">
        <authorList>
            <person name="Sun Q."/>
            <person name="Mori K."/>
        </authorList>
    </citation>
    <scope>NUCLEOTIDE SEQUENCE [LARGE SCALE GENOMIC DNA]</scope>
    <source>
        <strain evidence="13 14">JCM 11683</strain>
    </source>
</reference>
<dbReference type="PANTHER" id="PTHR22912:SF217">
    <property type="entry name" value="DIHYDROLIPOYL DEHYDROGENASE"/>
    <property type="match status" value="1"/>
</dbReference>
<evidence type="ECO:0000256" key="8">
    <source>
        <dbReference type="ARBA" id="ARBA00023284"/>
    </source>
</evidence>
<comment type="cofactor">
    <cofactor evidence="1">
        <name>FAD</name>
        <dbReference type="ChEBI" id="CHEBI:57692"/>
    </cofactor>
</comment>
<evidence type="ECO:0000256" key="6">
    <source>
        <dbReference type="ARBA" id="ARBA00023027"/>
    </source>
</evidence>
<dbReference type="InterPro" id="IPR012999">
    <property type="entry name" value="Pyr_OxRdtase_I_AS"/>
</dbReference>
<feature type="transmembrane region" description="Helical" evidence="10">
    <location>
        <begin position="178"/>
        <end position="205"/>
    </location>
</feature>
<comment type="similarity">
    <text evidence="2 9">Belongs to the class-I pyridine nucleotide-disulfide oxidoreductase family.</text>
</comment>
<dbReference type="InterPro" id="IPR001100">
    <property type="entry name" value="Pyr_nuc-diS_OxRdtase"/>
</dbReference>
<feature type="domain" description="Pyridine nucleotide-disulphide oxidoreductase dimerisation" evidence="11">
    <location>
        <begin position="373"/>
        <end position="482"/>
    </location>
</feature>
<evidence type="ECO:0000313" key="13">
    <source>
        <dbReference type="EMBL" id="MFB9775122.1"/>
    </source>
</evidence>
<evidence type="ECO:0000259" key="11">
    <source>
        <dbReference type="Pfam" id="PF02852"/>
    </source>
</evidence>
<dbReference type="InterPro" id="IPR050151">
    <property type="entry name" value="Class-I_Pyr_Nuc-Dis_Oxidored"/>
</dbReference>
<dbReference type="PRINTS" id="PR00368">
    <property type="entry name" value="FADPNR"/>
</dbReference>
<keyword evidence="10" id="KW-0472">Membrane</keyword>
<sequence length="489" mass="52498">MTHYDILVIGTGSGNSIINHRFDDLTVAIAESNRFGGTCLNVGCIPTKMFVYTADRARSAADSTAYGIETDYHRADWPAVRDRIFARIDAIEAGGRDYRTHQLDNVTVYPEHVAFTGPHSFRSASGEEFTADRIVIATGSHPVIPDIDGLDAARVDTPGYPVHTSDTIMRIDALPETMVIVGGGVIAAEFAGIFSALGVVVTVVIRREEMLSSADEDVSARFTEAFSAQPDIDLRTNTVLTQIQVREDAAADQDQADSRAVQVTTDAGNVIDTDLVLMATGRAPSTERLGLEHTGIDVVDGSITVDEYQRVYAGGQPLPGVFALGDVCSDFELKHVANHEARVVKANLLADIASGELGGAQPADLTVANHFAVPAAVFSYPQSAAVGMTEAEVREAGIDYTVKVQEYADVAYGWAMEDTTGFCKVIADRETRQILGAHILGAEASMIIQPLIQAMAFGLPADEMAEHQYWIHPALPEVVENALLGLDFS</sequence>
<keyword evidence="5 9" id="KW-0560">Oxidoreductase</keyword>
<keyword evidence="4 9" id="KW-0274">FAD</keyword>
<dbReference type="InterPro" id="IPR036188">
    <property type="entry name" value="FAD/NAD-bd_sf"/>
</dbReference>
<evidence type="ECO:0000256" key="5">
    <source>
        <dbReference type="ARBA" id="ARBA00023002"/>
    </source>
</evidence>
<feature type="domain" description="FAD/NAD(P)-binding" evidence="12">
    <location>
        <begin position="4"/>
        <end position="341"/>
    </location>
</feature>
<dbReference type="Gene3D" id="3.30.390.30">
    <property type="match status" value="1"/>
</dbReference>
<evidence type="ECO:0000259" key="12">
    <source>
        <dbReference type="Pfam" id="PF07992"/>
    </source>
</evidence>
<dbReference type="RefSeq" id="WP_376837970.1">
    <property type="nucleotide sequence ID" value="NZ_JBHMAU010000018.1"/>
</dbReference>
<keyword evidence="7" id="KW-1015">Disulfide bond</keyword>
<dbReference type="InterPro" id="IPR016156">
    <property type="entry name" value="FAD/NAD-linked_Rdtase_dimer_sf"/>
</dbReference>
<dbReference type="InterPro" id="IPR004099">
    <property type="entry name" value="Pyr_nucl-diS_OxRdtase_dimer"/>
</dbReference>